<organism evidence="1">
    <name type="scientific">Pithovirus LCPAC101</name>
    <dbReference type="NCBI Taxonomy" id="2506586"/>
    <lineage>
        <taxon>Viruses</taxon>
        <taxon>Pithoviruses</taxon>
    </lineage>
</organism>
<evidence type="ECO:0000313" key="1">
    <source>
        <dbReference type="EMBL" id="QBK89886.1"/>
    </source>
</evidence>
<proteinExistence type="predicted"/>
<accession>A0A481Z2F9</accession>
<gene>
    <name evidence="1" type="ORF">LCPAC101_01690</name>
</gene>
<name>A0A481Z2F9_9VIRU</name>
<sequence>MTTISIDTNSIDYGNDEVNSNMPPKQSFRVGNTVITIDSKYMFCRSILSECLSTYDLDDIDYIWGIDNIIPLIMEDPNIDKSWGVPSRNTPLIASMELPWPKLLLFILHGCRQLNVGLLSFVYRYEIKNAIKNKDLYQLDILLNLAENDRWPEKVHNILLTDAEINKLDIMKNKEVAALSNLISEGRTMNPPYLDGFVVCPTDPLTTQNNNLFSQCYNDICFKSTSASEISSNTVSNDTIVVARDDMEGSDNVMLDTNIFTFNNNNITDESSFGSTPTCMFFGNTCQNEENNTRCYSLEEILEILSTNNYSSQIIFGTKDQESQLRLCLSTEIKLYQGYLDYMRLL</sequence>
<protein>
    <submittedName>
        <fullName evidence="1">Uncharacterized protein</fullName>
    </submittedName>
</protein>
<reference evidence="1" key="1">
    <citation type="journal article" date="2019" name="MBio">
        <title>Virus Genomes from Deep Sea Sediments Expand the Ocean Megavirome and Support Independent Origins of Viral Gigantism.</title>
        <authorList>
            <person name="Backstrom D."/>
            <person name="Yutin N."/>
            <person name="Jorgensen S.L."/>
            <person name="Dharamshi J."/>
            <person name="Homa F."/>
            <person name="Zaremba-Niedwiedzka K."/>
            <person name="Spang A."/>
            <person name="Wolf Y.I."/>
            <person name="Koonin E.V."/>
            <person name="Ettema T.J."/>
        </authorList>
    </citation>
    <scope>NUCLEOTIDE SEQUENCE</scope>
</reference>
<dbReference type="EMBL" id="MK500445">
    <property type="protein sequence ID" value="QBK89886.1"/>
    <property type="molecule type" value="Genomic_DNA"/>
</dbReference>